<dbReference type="PROSITE" id="PS00137">
    <property type="entry name" value="SUBTILASE_HIS"/>
    <property type="match status" value="1"/>
</dbReference>
<dbReference type="InterPro" id="IPR050131">
    <property type="entry name" value="Peptidase_S8_subtilisin-like"/>
</dbReference>
<feature type="domain" description="Peptidase S8/S53" evidence="7">
    <location>
        <begin position="228"/>
        <end position="435"/>
    </location>
</feature>
<dbReference type="GO" id="GO:0006508">
    <property type="term" value="P:proteolysis"/>
    <property type="evidence" value="ECO:0007669"/>
    <property type="project" value="UniProtKB-KW"/>
</dbReference>
<dbReference type="Pfam" id="PF00082">
    <property type="entry name" value="Peptidase_S8"/>
    <property type="match status" value="1"/>
</dbReference>
<feature type="active site" description="Charge relay system" evidence="5">
    <location>
        <position position="237"/>
    </location>
</feature>
<dbReference type="PROSITE" id="PS51892">
    <property type="entry name" value="SUBTILASE"/>
    <property type="match status" value="1"/>
</dbReference>
<organism evidence="9 10">
    <name type="scientific">Actinia tenebrosa</name>
    <name type="common">Australian red waratah sea anemone</name>
    <dbReference type="NCBI Taxonomy" id="6105"/>
    <lineage>
        <taxon>Eukaryota</taxon>
        <taxon>Metazoa</taxon>
        <taxon>Cnidaria</taxon>
        <taxon>Anthozoa</taxon>
        <taxon>Hexacorallia</taxon>
        <taxon>Actiniaria</taxon>
        <taxon>Actiniidae</taxon>
        <taxon>Actinia</taxon>
    </lineage>
</organism>
<dbReference type="PANTHER" id="PTHR43806">
    <property type="entry name" value="PEPTIDASE S8"/>
    <property type="match status" value="1"/>
</dbReference>
<dbReference type="InParanoid" id="A0A6P8I4X7"/>
<dbReference type="PANTHER" id="PTHR43806:SF7">
    <property type="entry name" value="MEMBRANE-BOUND TRANSCRIPTION FACTOR SITE-1 PROTEASE"/>
    <property type="match status" value="1"/>
</dbReference>
<comment type="similarity">
    <text evidence="1 5">Belongs to the peptidase S8 family.</text>
</comment>
<gene>
    <name evidence="10" type="primary">LOC116298579</name>
</gene>
<dbReference type="AlphaFoldDB" id="A0A6P8I4X7"/>
<evidence type="ECO:0000313" key="10">
    <source>
        <dbReference type="RefSeq" id="XP_031562953.1"/>
    </source>
</evidence>
<evidence type="ECO:0000256" key="6">
    <source>
        <dbReference type="SAM" id="MobiDB-lite"/>
    </source>
</evidence>
<feature type="domain" description="Membrane-bound transcription factor site-1 protease-like N-terminal" evidence="8">
    <location>
        <begin position="58"/>
        <end position="137"/>
    </location>
</feature>
<proteinExistence type="inferred from homology"/>
<dbReference type="InterPro" id="IPR015500">
    <property type="entry name" value="Peptidase_S8_subtilisin-rel"/>
</dbReference>
<dbReference type="Pfam" id="PF23001">
    <property type="entry name" value="MBTP1_N"/>
    <property type="match status" value="1"/>
</dbReference>
<dbReference type="GO" id="GO:0004252">
    <property type="term" value="F:serine-type endopeptidase activity"/>
    <property type="evidence" value="ECO:0007669"/>
    <property type="project" value="UniProtKB-UniRule"/>
</dbReference>
<evidence type="ECO:0000256" key="5">
    <source>
        <dbReference type="PROSITE-ProRule" id="PRU01240"/>
    </source>
</evidence>
<feature type="active site" description="Charge relay system" evidence="5">
    <location>
        <position position="268"/>
    </location>
</feature>
<dbReference type="GeneID" id="116298579"/>
<feature type="non-terminal residue" evidence="10">
    <location>
        <position position="435"/>
    </location>
</feature>
<dbReference type="PRINTS" id="PR00723">
    <property type="entry name" value="SUBTILISIN"/>
</dbReference>
<dbReference type="RefSeq" id="XP_031562953.1">
    <property type="nucleotide sequence ID" value="XM_031707093.1"/>
</dbReference>
<dbReference type="InterPro" id="IPR022398">
    <property type="entry name" value="Peptidase_S8_His-AS"/>
</dbReference>
<evidence type="ECO:0000259" key="7">
    <source>
        <dbReference type="Pfam" id="PF00082"/>
    </source>
</evidence>
<dbReference type="GO" id="GO:0005794">
    <property type="term" value="C:Golgi apparatus"/>
    <property type="evidence" value="ECO:0007669"/>
    <property type="project" value="TreeGrafter"/>
</dbReference>
<evidence type="ECO:0000256" key="3">
    <source>
        <dbReference type="ARBA" id="ARBA00022801"/>
    </source>
</evidence>
<evidence type="ECO:0000256" key="1">
    <source>
        <dbReference type="ARBA" id="ARBA00011073"/>
    </source>
</evidence>
<keyword evidence="4 5" id="KW-0720">Serine protease</keyword>
<dbReference type="InterPro" id="IPR036852">
    <property type="entry name" value="Peptidase_S8/S53_dom_sf"/>
</dbReference>
<evidence type="ECO:0000256" key="4">
    <source>
        <dbReference type="ARBA" id="ARBA00022825"/>
    </source>
</evidence>
<protein>
    <submittedName>
        <fullName evidence="10">Membrane-bound transcription factor site-1 protease-like</fullName>
    </submittedName>
</protein>
<dbReference type="Proteomes" id="UP000515163">
    <property type="component" value="Unplaced"/>
</dbReference>
<name>A0A6P8I4X7_ACTTE</name>
<dbReference type="OrthoDB" id="1740355at2759"/>
<dbReference type="SUPFAM" id="SSF52743">
    <property type="entry name" value="Subtilisin-like"/>
    <property type="match status" value="1"/>
</dbReference>
<evidence type="ECO:0000259" key="8">
    <source>
        <dbReference type="Pfam" id="PF23001"/>
    </source>
</evidence>
<dbReference type="InterPro" id="IPR055143">
    <property type="entry name" value="MBTP1_N"/>
</dbReference>
<feature type="compositionally biased region" description="Basic and acidic residues" evidence="6">
    <location>
        <begin position="145"/>
        <end position="154"/>
    </location>
</feature>
<reference evidence="10" key="1">
    <citation type="submission" date="2025-08" db="UniProtKB">
        <authorList>
            <consortium name="RefSeq"/>
        </authorList>
    </citation>
    <scope>IDENTIFICATION</scope>
</reference>
<dbReference type="InterPro" id="IPR000209">
    <property type="entry name" value="Peptidase_S8/S53_dom"/>
</dbReference>
<evidence type="ECO:0000313" key="9">
    <source>
        <dbReference type="Proteomes" id="UP000515163"/>
    </source>
</evidence>
<feature type="region of interest" description="Disordered" evidence="6">
    <location>
        <begin position="145"/>
        <end position="166"/>
    </location>
</feature>
<dbReference type="KEGG" id="aten:116298579"/>
<accession>A0A6P8I4X7</accession>
<keyword evidence="9" id="KW-1185">Reference proteome</keyword>
<keyword evidence="2 5" id="KW-0645">Protease</keyword>
<feature type="active site" description="Charge relay system" evidence="5">
    <location>
        <position position="433"/>
    </location>
</feature>
<keyword evidence="3 5" id="KW-0378">Hydrolase</keyword>
<dbReference type="Gene3D" id="3.40.50.200">
    <property type="entry name" value="Peptidase S8/S53 domain"/>
    <property type="match status" value="1"/>
</dbReference>
<evidence type="ECO:0000256" key="2">
    <source>
        <dbReference type="ARBA" id="ARBA00022670"/>
    </source>
</evidence>
<sequence>MARFRDEKITEKWLFRTEVVVVVLLCLLVYSDETKSCTNKTSQGKGQNSTYFDYKSSVVENEFIVVFNGYYSESTREKYVGAALLSSGVLSWYIIPRHNPASNYPSDFSLLLLKGDSALGVKALAKHPMIKTVTSQKKVQRFLRSVKEPTEQKNKSSKTSDCAEGDEGCFSSGVMARRTTRSSLAVGQGLWHNQHRHNPGGRHLMRAVPKQISLVLQADVLWGMGFTGDDIRVAVFDTGLPKNHPHFKKVKDRTNWTEEKTLDDGLGHGTFVAGVIASSQECLGFAPDAELHIFRVFTNNQVSYTSWFLDAFNYAIHKKLNVLNLSIGGPDFMDQPFVDKVWELTANGVVMVSAIGNDGPLYGTLNNPADQMDVIGVGGINFDDHIARFSSRGMTTWELPGGYGRVKPDIVTYGSGVRGSSLKGGCRSLSGTSVA</sequence>